<protein>
    <submittedName>
        <fullName evidence="8">Putative peroxiredoxin</fullName>
    </submittedName>
</protein>
<dbReference type="AlphaFoldDB" id="A0A367YI84"/>
<evidence type="ECO:0000313" key="9">
    <source>
        <dbReference type="Proteomes" id="UP000253472"/>
    </source>
</evidence>
<comment type="caution">
    <text evidence="8">The sequence shown here is derived from an EMBL/GenBank/DDBJ whole genome shotgun (WGS) entry which is preliminary data.</text>
</comment>
<feature type="active site" description="Cysteine sulfenic acid (-SOH) intermediate" evidence="6">
    <location>
        <position position="37"/>
    </location>
</feature>
<evidence type="ECO:0000256" key="6">
    <source>
        <dbReference type="PIRSR" id="PIRSR637944-1"/>
    </source>
</evidence>
<evidence type="ECO:0000256" key="5">
    <source>
        <dbReference type="ARBA" id="ARBA00023284"/>
    </source>
</evidence>
<evidence type="ECO:0000256" key="1">
    <source>
        <dbReference type="ARBA" id="ARBA00010505"/>
    </source>
</evidence>
<name>A0A367YI84_9ASCO</name>
<dbReference type="GO" id="GO:0045454">
    <property type="term" value="P:cell redox homeostasis"/>
    <property type="evidence" value="ECO:0007669"/>
    <property type="project" value="TreeGrafter"/>
</dbReference>
<keyword evidence="5" id="KW-0676">Redox-active center</keyword>
<evidence type="ECO:0000313" key="8">
    <source>
        <dbReference type="EMBL" id="RCK65596.1"/>
    </source>
</evidence>
<dbReference type="GO" id="GO:0042744">
    <property type="term" value="P:hydrogen peroxide catabolic process"/>
    <property type="evidence" value="ECO:0007669"/>
    <property type="project" value="TreeGrafter"/>
</dbReference>
<dbReference type="OrthoDB" id="195498at2759"/>
<dbReference type="Gene3D" id="3.40.30.10">
    <property type="entry name" value="Glutaredoxin"/>
    <property type="match status" value="1"/>
</dbReference>
<dbReference type="GO" id="GO:0034599">
    <property type="term" value="P:cellular response to oxidative stress"/>
    <property type="evidence" value="ECO:0007669"/>
    <property type="project" value="InterPro"/>
</dbReference>
<dbReference type="InterPro" id="IPR037944">
    <property type="entry name" value="PRX5-like"/>
</dbReference>
<comment type="similarity">
    <text evidence="1">Belongs to the peroxiredoxin family. Prx5 subfamily.</text>
</comment>
<keyword evidence="9" id="KW-1185">Reference proteome</keyword>
<keyword evidence="2" id="KW-0575">Peroxidase</keyword>
<dbReference type="GO" id="GO:0005739">
    <property type="term" value="C:mitochondrion"/>
    <property type="evidence" value="ECO:0007669"/>
    <property type="project" value="TreeGrafter"/>
</dbReference>
<dbReference type="EMBL" id="QLNQ01000020">
    <property type="protein sequence ID" value="RCK65596.1"/>
    <property type="molecule type" value="Genomic_DNA"/>
</dbReference>
<keyword evidence="3" id="KW-0049">Antioxidant</keyword>
<dbReference type="PANTHER" id="PTHR10430:SF16">
    <property type="entry name" value="PEROXIREDOXIN-5, MITOCHONDRIAL"/>
    <property type="match status" value="1"/>
</dbReference>
<keyword evidence="4" id="KW-0560">Oxidoreductase</keyword>
<reference evidence="8 9" key="1">
    <citation type="submission" date="2018-06" db="EMBL/GenBank/DDBJ databases">
        <title>Whole genome sequencing of Candida tropicalis (genome annotated by CSBL at Korea University).</title>
        <authorList>
            <person name="Ahn J."/>
        </authorList>
    </citation>
    <scope>NUCLEOTIDE SEQUENCE [LARGE SCALE GENOMIC DNA]</scope>
    <source>
        <strain evidence="8 9">ATCC 20962</strain>
    </source>
</reference>
<accession>A0A367YI84</accession>
<dbReference type="Proteomes" id="UP000253472">
    <property type="component" value="Unassembled WGS sequence"/>
</dbReference>
<evidence type="ECO:0000259" key="7">
    <source>
        <dbReference type="Pfam" id="PF08534"/>
    </source>
</evidence>
<sequence length="89" mass="9848">MPDAHHIEIDDVLTKLATSDSPKLVFASFPGAWTPTCAEAHAPGFLKDLEQLKAKKVGAVIFLAFNDAFVMNAWGRFDQGVREEVRQHP</sequence>
<dbReference type="InterPro" id="IPR013740">
    <property type="entry name" value="Redoxin"/>
</dbReference>
<evidence type="ECO:0000256" key="2">
    <source>
        <dbReference type="ARBA" id="ARBA00022559"/>
    </source>
</evidence>
<evidence type="ECO:0000256" key="3">
    <source>
        <dbReference type="ARBA" id="ARBA00022862"/>
    </source>
</evidence>
<dbReference type="PANTHER" id="PTHR10430">
    <property type="entry name" value="PEROXIREDOXIN"/>
    <property type="match status" value="1"/>
</dbReference>
<dbReference type="GO" id="GO:0008379">
    <property type="term" value="F:thioredoxin peroxidase activity"/>
    <property type="evidence" value="ECO:0007669"/>
    <property type="project" value="InterPro"/>
</dbReference>
<organism evidence="8 9">
    <name type="scientific">Candida viswanathii</name>
    <dbReference type="NCBI Taxonomy" id="5486"/>
    <lineage>
        <taxon>Eukaryota</taxon>
        <taxon>Fungi</taxon>
        <taxon>Dikarya</taxon>
        <taxon>Ascomycota</taxon>
        <taxon>Saccharomycotina</taxon>
        <taxon>Pichiomycetes</taxon>
        <taxon>Debaryomycetaceae</taxon>
        <taxon>Candida/Lodderomyces clade</taxon>
        <taxon>Candida</taxon>
    </lineage>
</organism>
<feature type="domain" description="Redoxin" evidence="7">
    <location>
        <begin position="11"/>
        <end position="77"/>
    </location>
</feature>
<dbReference type="GO" id="GO:0005777">
    <property type="term" value="C:peroxisome"/>
    <property type="evidence" value="ECO:0007669"/>
    <property type="project" value="TreeGrafter"/>
</dbReference>
<dbReference type="SUPFAM" id="SSF52833">
    <property type="entry name" value="Thioredoxin-like"/>
    <property type="match status" value="1"/>
</dbReference>
<dbReference type="InterPro" id="IPR036249">
    <property type="entry name" value="Thioredoxin-like_sf"/>
</dbReference>
<proteinExistence type="inferred from homology"/>
<gene>
    <name evidence="8" type="primary">MALF2</name>
    <name evidence="8" type="ORF">Cantr_01252</name>
</gene>
<evidence type="ECO:0000256" key="4">
    <source>
        <dbReference type="ARBA" id="ARBA00023002"/>
    </source>
</evidence>
<dbReference type="STRING" id="5486.A0A367YI84"/>
<dbReference type="Pfam" id="PF08534">
    <property type="entry name" value="Redoxin"/>
    <property type="match status" value="1"/>
</dbReference>